<dbReference type="InterPro" id="IPR029063">
    <property type="entry name" value="SAM-dependent_MTases_sf"/>
</dbReference>
<dbReference type="InterPro" id="IPR050447">
    <property type="entry name" value="Erg6_SMT_methyltransf"/>
</dbReference>
<feature type="domain" description="Methyltransferase type 11" evidence="2">
    <location>
        <begin position="66"/>
        <end position="163"/>
    </location>
</feature>
<proteinExistence type="predicted"/>
<sequence>MQEVADHYSHGTLEETILQALDQSGKNIKKLQPDDLSAIDEFHLRGRIATTELAEEISLTPGTKVLDLGCGIGGASRYLASQFGCNVQGIDLTEEYCSVARSLTALTHLEKQVSYFHGDALDLPFEDNSFDVVWTQHVSMNINDKGQMLKEAYRVLKPGGYLALYDILSNAEKELHYPVPWAMSSAQSFLVSGGKLHTLLEHSGFRVCSWKDCSSQSLKWFEGVLSRIQEAGRPQLGYHLLLGDRFSEMAANQLKNLKENRIMVVQTVALRPSSA</sequence>
<reference evidence="3 4" key="1">
    <citation type="submission" date="2014-06" db="EMBL/GenBank/DDBJ databases">
        <title>Whole Genome Sequences of Three Symbiotic Endozoicomonas Bacteria.</title>
        <authorList>
            <person name="Neave M.J."/>
            <person name="Apprill A."/>
            <person name="Voolstra C.R."/>
        </authorList>
    </citation>
    <scope>NUCLEOTIDE SEQUENCE [LARGE SCALE GENOMIC DNA]</scope>
    <source>
        <strain evidence="3 4">DSM 25634</strain>
    </source>
</reference>
<dbReference type="Gene3D" id="3.40.50.150">
    <property type="entry name" value="Vaccinia Virus protein VP39"/>
    <property type="match status" value="1"/>
</dbReference>
<dbReference type="CDD" id="cd02440">
    <property type="entry name" value="AdoMet_MTases"/>
    <property type="match status" value="1"/>
</dbReference>
<evidence type="ECO:0000313" key="3">
    <source>
        <dbReference type="EMBL" id="KEQ18565.1"/>
    </source>
</evidence>
<evidence type="ECO:0000259" key="2">
    <source>
        <dbReference type="Pfam" id="PF08241"/>
    </source>
</evidence>
<dbReference type="PANTHER" id="PTHR44068">
    <property type="entry name" value="ZGC:194242"/>
    <property type="match status" value="1"/>
</dbReference>
<comment type="caution">
    <text evidence="3">The sequence shown here is derived from an EMBL/GenBank/DDBJ whole genome shotgun (WGS) entry which is preliminary data.</text>
</comment>
<keyword evidence="1" id="KW-0808">Transferase</keyword>
<organism evidence="3 4">
    <name type="scientific">Endozoicomonas numazuensis</name>
    <dbReference type="NCBI Taxonomy" id="1137799"/>
    <lineage>
        <taxon>Bacteria</taxon>
        <taxon>Pseudomonadati</taxon>
        <taxon>Pseudomonadota</taxon>
        <taxon>Gammaproteobacteria</taxon>
        <taxon>Oceanospirillales</taxon>
        <taxon>Endozoicomonadaceae</taxon>
        <taxon>Endozoicomonas</taxon>
    </lineage>
</organism>
<dbReference type="GO" id="GO:0008757">
    <property type="term" value="F:S-adenosylmethionine-dependent methyltransferase activity"/>
    <property type="evidence" value="ECO:0007669"/>
    <property type="project" value="InterPro"/>
</dbReference>
<dbReference type="InterPro" id="IPR013216">
    <property type="entry name" value="Methyltransf_11"/>
</dbReference>
<evidence type="ECO:0000256" key="1">
    <source>
        <dbReference type="ARBA" id="ARBA00022679"/>
    </source>
</evidence>
<dbReference type="Proteomes" id="UP000028073">
    <property type="component" value="Unassembled WGS sequence"/>
</dbReference>
<accession>A0A081NJE2</accession>
<dbReference type="PANTHER" id="PTHR44068:SF11">
    <property type="entry name" value="GERANYL DIPHOSPHATE 2-C-METHYLTRANSFERASE"/>
    <property type="match status" value="1"/>
</dbReference>
<dbReference type="SUPFAM" id="SSF53335">
    <property type="entry name" value="S-adenosyl-L-methionine-dependent methyltransferases"/>
    <property type="match status" value="1"/>
</dbReference>
<gene>
    <name evidence="3" type="ORF">GZ78_14000</name>
</gene>
<keyword evidence="4" id="KW-1185">Reference proteome</keyword>
<dbReference type="Pfam" id="PF08241">
    <property type="entry name" value="Methyltransf_11"/>
    <property type="match status" value="1"/>
</dbReference>
<protein>
    <recommendedName>
        <fullName evidence="2">Methyltransferase type 11 domain-containing protein</fullName>
    </recommendedName>
</protein>
<evidence type="ECO:0000313" key="4">
    <source>
        <dbReference type="Proteomes" id="UP000028073"/>
    </source>
</evidence>
<dbReference type="eggNOG" id="COG2226">
    <property type="taxonomic scope" value="Bacteria"/>
</dbReference>
<dbReference type="AlphaFoldDB" id="A0A081NJE2"/>
<dbReference type="EMBL" id="JOKH01000002">
    <property type="protein sequence ID" value="KEQ18565.1"/>
    <property type="molecule type" value="Genomic_DNA"/>
</dbReference>
<dbReference type="STRING" id="1137799.GZ78_14000"/>
<name>A0A081NJE2_9GAMM</name>